<feature type="domain" description="Heme-copper oxidase subunit III family profile" evidence="10">
    <location>
        <begin position="32"/>
        <end position="217"/>
    </location>
</feature>
<name>A0ABW4QT90_9BACT</name>
<feature type="transmembrane region" description="Helical" evidence="9">
    <location>
        <begin position="100"/>
        <end position="123"/>
    </location>
</feature>
<evidence type="ECO:0000259" key="10">
    <source>
        <dbReference type="PROSITE" id="PS50253"/>
    </source>
</evidence>
<proteinExistence type="inferred from homology"/>
<organism evidence="11 12">
    <name type="scientific">Hymenobacter bucti</name>
    <dbReference type="NCBI Taxonomy" id="1844114"/>
    <lineage>
        <taxon>Bacteria</taxon>
        <taxon>Pseudomonadati</taxon>
        <taxon>Bacteroidota</taxon>
        <taxon>Cytophagia</taxon>
        <taxon>Cytophagales</taxon>
        <taxon>Hymenobacteraceae</taxon>
        <taxon>Hymenobacter</taxon>
    </lineage>
</organism>
<feature type="transmembrane region" description="Helical" evidence="9">
    <location>
        <begin position="143"/>
        <end position="167"/>
    </location>
</feature>
<evidence type="ECO:0000256" key="6">
    <source>
        <dbReference type="ARBA" id="ARBA00023136"/>
    </source>
</evidence>
<feature type="region of interest" description="Disordered" evidence="8">
    <location>
        <begin position="1"/>
        <end position="22"/>
    </location>
</feature>
<keyword evidence="12" id="KW-1185">Reference proteome</keyword>
<feature type="compositionally biased region" description="Basic and acidic residues" evidence="8">
    <location>
        <begin position="1"/>
        <end position="10"/>
    </location>
</feature>
<accession>A0ABW4QT90</accession>
<dbReference type="Gene3D" id="1.20.120.80">
    <property type="entry name" value="Cytochrome c oxidase, subunit III, four-helix bundle"/>
    <property type="match status" value="1"/>
</dbReference>
<evidence type="ECO:0000256" key="9">
    <source>
        <dbReference type="SAM" id="Phobius"/>
    </source>
</evidence>
<protein>
    <submittedName>
        <fullName evidence="11">Heme-copper oxidase subunit III</fullName>
    </submittedName>
</protein>
<evidence type="ECO:0000256" key="8">
    <source>
        <dbReference type="SAM" id="MobiDB-lite"/>
    </source>
</evidence>
<dbReference type="EMBL" id="JBHUFD010000003">
    <property type="protein sequence ID" value="MFD1872804.1"/>
    <property type="molecule type" value="Genomic_DNA"/>
</dbReference>
<evidence type="ECO:0000256" key="5">
    <source>
        <dbReference type="ARBA" id="ARBA00022989"/>
    </source>
</evidence>
<dbReference type="PANTHER" id="PTHR11403:SF2">
    <property type="entry name" value="CYTOCHROME BO(3) UBIQUINOL OXIDASE SUBUNIT 3"/>
    <property type="match status" value="1"/>
</dbReference>
<dbReference type="PANTHER" id="PTHR11403">
    <property type="entry name" value="CYTOCHROME C OXIDASE SUBUNIT III"/>
    <property type="match status" value="1"/>
</dbReference>
<dbReference type="InterPro" id="IPR013833">
    <property type="entry name" value="Cyt_c_oxidase_su3_a-hlx"/>
</dbReference>
<feature type="transmembrane region" description="Helical" evidence="9">
    <location>
        <begin position="197"/>
        <end position="216"/>
    </location>
</feature>
<keyword evidence="5 9" id="KW-1133">Transmembrane helix</keyword>
<dbReference type="SUPFAM" id="SSF81452">
    <property type="entry name" value="Cytochrome c oxidase subunit III-like"/>
    <property type="match status" value="1"/>
</dbReference>
<dbReference type="InterPro" id="IPR035973">
    <property type="entry name" value="Cyt_c_oxidase_su3-like_sf"/>
</dbReference>
<dbReference type="Pfam" id="PF00510">
    <property type="entry name" value="COX3"/>
    <property type="match status" value="1"/>
</dbReference>
<evidence type="ECO:0000313" key="11">
    <source>
        <dbReference type="EMBL" id="MFD1872804.1"/>
    </source>
</evidence>
<feature type="transmembrane region" description="Helical" evidence="9">
    <location>
        <begin position="70"/>
        <end position="88"/>
    </location>
</feature>
<feature type="transmembrane region" description="Helical" evidence="9">
    <location>
        <begin position="32"/>
        <end position="55"/>
    </location>
</feature>
<evidence type="ECO:0000256" key="7">
    <source>
        <dbReference type="RuleBase" id="RU003376"/>
    </source>
</evidence>
<keyword evidence="4 7" id="KW-0812">Transmembrane</keyword>
<reference evidence="12" key="1">
    <citation type="journal article" date="2019" name="Int. J. Syst. Evol. Microbiol.">
        <title>The Global Catalogue of Microorganisms (GCM) 10K type strain sequencing project: providing services to taxonomists for standard genome sequencing and annotation.</title>
        <authorList>
            <consortium name="The Broad Institute Genomics Platform"/>
            <consortium name="The Broad Institute Genome Sequencing Center for Infectious Disease"/>
            <person name="Wu L."/>
            <person name="Ma J."/>
        </authorList>
    </citation>
    <scope>NUCLEOTIDE SEQUENCE [LARGE SCALE GENOMIC DNA]</scope>
    <source>
        <strain evidence="12">CGMCC 1.15795</strain>
    </source>
</reference>
<comment type="similarity">
    <text evidence="2 7">Belongs to the cytochrome c oxidase subunit 3 family.</text>
</comment>
<comment type="subcellular location">
    <subcellularLocation>
        <location evidence="1 7">Cell membrane</location>
        <topology evidence="1 7">Multi-pass membrane protein</topology>
    </subcellularLocation>
</comment>
<dbReference type="InterPro" id="IPR024791">
    <property type="entry name" value="Cyt_c/ubiquinol_Oxase_su3"/>
</dbReference>
<evidence type="ECO:0000256" key="4">
    <source>
        <dbReference type="ARBA" id="ARBA00022692"/>
    </source>
</evidence>
<keyword evidence="3" id="KW-1003">Cell membrane</keyword>
<evidence type="ECO:0000256" key="2">
    <source>
        <dbReference type="ARBA" id="ARBA00010581"/>
    </source>
</evidence>
<sequence length="217" mass="24394">MKTPDNERRQIGAGRQPAGSSAFGRMERVPPLLLMVYLALAGIGVLFTVLVMMYVFTRLQDGGAPSGRPFPRYFSLSTIVLLVSSYVLGQAQRLYRADDLANLVRCLVATLVLASIFCGLQLAGWHELTQQGVLFQDAPSGTYIYFISGVHIAHIVGGMLYLLVLLLRARHAARDGVRTLVFIRNPYHRRQLQAVTVYWHFVDVIWLVLFAVFLFMY</sequence>
<dbReference type="Proteomes" id="UP001597197">
    <property type="component" value="Unassembled WGS sequence"/>
</dbReference>
<keyword evidence="6 9" id="KW-0472">Membrane</keyword>
<evidence type="ECO:0000256" key="1">
    <source>
        <dbReference type="ARBA" id="ARBA00004651"/>
    </source>
</evidence>
<gene>
    <name evidence="11" type="ORF">ACFSDX_10215</name>
</gene>
<dbReference type="RefSeq" id="WP_382313268.1">
    <property type="nucleotide sequence ID" value="NZ_JBHUFD010000003.1"/>
</dbReference>
<evidence type="ECO:0000256" key="3">
    <source>
        <dbReference type="ARBA" id="ARBA00022475"/>
    </source>
</evidence>
<dbReference type="InterPro" id="IPR000298">
    <property type="entry name" value="Cyt_c_oxidase-like_su3"/>
</dbReference>
<dbReference type="PROSITE" id="PS50253">
    <property type="entry name" value="COX3"/>
    <property type="match status" value="1"/>
</dbReference>
<comment type="caution">
    <text evidence="11">The sequence shown here is derived from an EMBL/GenBank/DDBJ whole genome shotgun (WGS) entry which is preliminary data.</text>
</comment>
<evidence type="ECO:0000313" key="12">
    <source>
        <dbReference type="Proteomes" id="UP001597197"/>
    </source>
</evidence>